<dbReference type="EMBL" id="KL597062">
    <property type="protein sequence ID" value="KER20381.1"/>
    <property type="molecule type" value="Genomic_DNA"/>
</dbReference>
<evidence type="ECO:0000313" key="3">
    <source>
        <dbReference type="EMBL" id="KER20381.1"/>
    </source>
</evidence>
<dbReference type="RefSeq" id="XP_009175866.1">
    <property type="nucleotide sequence ID" value="XM_009177602.1"/>
</dbReference>
<feature type="region of interest" description="Disordered" evidence="1">
    <location>
        <begin position="404"/>
        <end position="453"/>
    </location>
</feature>
<dbReference type="PANTHER" id="PTHR10217:SF435">
    <property type="entry name" value="POTASSIUM VOLTAGE-GATED CHANNEL PROTEIN EAG"/>
    <property type="match status" value="1"/>
</dbReference>
<dbReference type="InterPro" id="IPR050818">
    <property type="entry name" value="KCNH_animal-type"/>
</dbReference>
<feature type="region of interest" description="Disordered" evidence="1">
    <location>
        <begin position="166"/>
        <end position="224"/>
    </location>
</feature>
<dbReference type="CTD" id="20329493"/>
<dbReference type="GeneID" id="20329493"/>
<feature type="non-terminal residue" evidence="3">
    <location>
        <position position="741"/>
    </location>
</feature>
<sequence length="741" mass="81689">MHFHSGRGDVFGEPFWKEPNRMSHSAATVRALTYCDLHCIKKDSLLQVLNFYSAFANSFARNLVLTYDLKTRDAPCFTWNDIRDIAIHVYLCNVLLIRLLKIHRELTTCFALFGAHQLIFRKLADVKREFELAEHRKNDNPLSGLRADHPVRRMIHRFRMIGSHAQSANGSSIPNGQDSEQPARALTAGDTSEAGESGGYQEDRAITGGAGGGSDGGGGVVRRTSTMDKFTTPEAPTPGVTKLNGIASKWGKRMALQRASANLDELDKTMSQQNITESSHLPDPEETKRAAAGRPQSKWARVTTIREEPEKDSQSSTVHALKQPLSGIHTEKPTTNNKNLMSVDQMTLAQRIETLEASNRTILDCLVQMQSDLSKDVGQILERMNIVDSHLNELLDNIESRELGKRGRGNNTVESVSDDFRSSETTTSPGHLHSPTSWLLQRQPKRHRSPKLALSNRVHPLDSFCSVSDACSSSENNENANSAATQVPRVSISQSQGTLLHTAWQRRVGTTQAYSTDVTNFNMQQSIRSGQTIAQYYRQNSSETNSQVGSVAFTNNSGSSSSRSFTSSGACNQRASEVLRDSAGHWKMGDSEDYFGQQQTETSQIPTHASRSNPSFDDPLTPSVQKMEDEMPSQKSNPISSGHARTPITSVHAESSSRLIASNRPSRTSLLVVRKPSRLMDRTCSVNPTTTIPTSSTLIFSPTCSTETTFRTTILPIHRSSLPQVPPLRPNTGSELYPPVS</sequence>
<feature type="compositionally biased region" description="Polar residues" evidence="1">
    <location>
        <begin position="596"/>
        <end position="615"/>
    </location>
</feature>
<dbReference type="KEGG" id="ovi:T265_15328"/>
<feature type="region of interest" description="Disordered" evidence="1">
    <location>
        <begin position="721"/>
        <end position="741"/>
    </location>
</feature>
<dbReference type="GO" id="GO:0008076">
    <property type="term" value="C:voltage-gated potassium channel complex"/>
    <property type="evidence" value="ECO:0007669"/>
    <property type="project" value="TreeGrafter"/>
</dbReference>
<name>A0A074Z012_OPIVI</name>
<dbReference type="CDD" id="cd00038">
    <property type="entry name" value="CAP_ED"/>
    <property type="match status" value="1"/>
</dbReference>
<feature type="region of interest" description="Disordered" evidence="1">
    <location>
        <begin position="596"/>
        <end position="645"/>
    </location>
</feature>
<feature type="compositionally biased region" description="Basic and acidic residues" evidence="1">
    <location>
        <begin position="280"/>
        <end position="289"/>
    </location>
</feature>
<evidence type="ECO:0000256" key="1">
    <source>
        <dbReference type="SAM" id="MobiDB-lite"/>
    </source>
</evidence>
<gene>
    <name evidence="3" type="ORF">T265_15328</name>
</gene>
<dbReference type="Gene3D" id="2.60.120.10">
    <property type="entry name" value="Jelly Rolls"/>
    <property type="match status" value="1"/>
</dbReference>
<evidence type="ECO:0000259" key="2">
    <source>
        <dbReference type="PROSITE" id="PS50042"/>
    </source>
</evidence>
<keyword evidence="4" id="KW-1185">Reference proteome</keyword>
<organism evidence="3 4">
    <name type="scientific">Opisthorchis viverrini</name>
    <name type="common">Southeast Asian liver fluke</name>
    <dbReference type="NCBI Taxonomy" id="6198"/>
    <lineage>
        <taxon>Eukaryota</taxon>
        <taxon>Metazoa</taxon>
        <taxon>Spiralia</taxon>
        <taxon>Lophotrochozoa</taxon>
        <taxon>Platyhelminthes</taxon>
        <taxon>Trematoda</taxon>
        <taxon>Digenea</taxon>
        <taxon>Opisthorchiida</taxon>
        <taxon>Opisthorchiata</taxon>
        <taxon>Opisthorchiidae</taxon>
        <taxon>Opisthorchis</taxon>
    </lineage>
</organism>
<dbReference type="GO" id="GO:0042391">
    <property type="term" value="P:regulation of membrane potential"/>
    <property type="evidence" value="ECO:0007669"/>
    <property type="project" value="TreeGrafter"/>
</dbReference>
<feature type="compositionally biased region" description="Gly residues" evidence="1">
    <location>
        <begin position="208"/>
        <end position="220"/>
    </location>
</feature>
<dbReference type="SUPFAM" id="SSF51206">
    <property type="entry name" value="cAMP-binding domain-like"/>
    <property type="match status" value="1"/>
</dbReference>
<feature type="compositionally biased region" description="Low complexity" evidence="1">
    <location>
        <begin position="550"/>
        <end position="570"/>
    </location>
</feature>
<dbReference type="GO" id="GO:0005249">
    <property type="term" value="F:voltage-gated potassium channel activity"/>
    <property type="evidence" value="ECO:0007669"/>
    <property type="project" value="TreeGrafter"/>
</dbReference>
<feature type="region of interest" description="Disordered" evidence="1">
    <location>
        <begin position="544"/>
        <end position="571"/>
    </location>
</feature>
<reference evidence="3 4" key="1">
    <citation type="submission" date="2013-11" db="EMBL/GenBank/DDBJ databases">
        <title>Opisthorchis viverrini - life in the bile duct.</title>
        <authorList>
            <person name="Young N.D."/>
            <person name="Nagarajan N."/>
            <person name="Lin S.J."/>
            <person name="Korhonen P.K."/>
            <person name="Jex A.R."/>
            <person name="Hall R.S."/>
            <person name="Safavi-Hemami H."/>
            <person name="Kaewkong W."/>
            <person name="Bertrand D."/>
            <person name="Gao S."/>
            <person name="Seet Q."/>
            <person name="Wongkham S."/>
            <person name="Teh B.T."/>
            <person name="Wongkham C."/>
            <person name="Intapan P.M."/>
            <person name="Maleewong W."/>
            <person name="Yang X."/>
            <person name="Hu M."/>
            <person name="Wang Z."/>
            <person name="Hofmann A."/>
            <person name="Sternberg P.W."/>
            <person name="Tan P."/>
            <person name="Wang J."/>
            <person name="Gasser R.B."/>
        </authorList>
    </citation>
    <scope>NUCLEOTIDE SEQUENCE [LARGE SCALE GENOMIC DNA]</scope>
</reference>
<proteinExistence type="predicted"/>
<dbReference type="InterPro" id="IPR000595">
    <property type="entry name" value="cNMP-bd_dom"/>
</dbReference>
<feature type="compositionally biased region" description="Low complexity" evidence="1">
    <location>
        <begin position="470"/>
        <end position="484"/>
    </location>
</feature>
<protein>
    <recommendedName>
        <fullName evidence="2">Cyclic nucleotide-binding domain-containing protein</fullName>
    </recommendedName>
</protein>
<dbReference type="OrthoDB" id="447251at2759"/>
<feature type="region of interest" description="Disordered" evidence="1">
    <location>
        <begin position="470"/>
        <end position="489"/>
    </location>
</feature>
<feature type="compositionally biased region" description="Polar residues" evidence="1">
    <location>
        <begin position="423"/>
        <end position="440"/>
    </location>
</feature>
<feature type="region of interest" description="Disordered" evidence="1">
    <location>
        <begin position="273"/>
        <end position="300"/>
    </location>
</feature>
<dbReference type="AlphaFoldDB" id="A0A074Z012"/>
<accession>A0A074Z012</accession>
<feature type="compositionally biased region" description="Polar residues" evidence="1">
    <location>
        <begin position="166"/>
        <end position="180"/>
    </location>
</feature>
<feature type="domain" description="Cyclic nucleotide-binding" evidence="2">
    <location>
        <begin position="6"/>
        <end position="49"/>
    </location>
</feature>
<dbReference type="InterPro" id="IPR018490">
    <property type="entry name" value="cNMP-bd_dom_sf"/>
</dbReference>
<dbReference type="STRING" id="6198.A0A074Z012"/>
<dbReference type="InterPro" id="IPR014710">
    <property type="entry name" value="RmlC-like_jellyroll"/>
</dbReference>
<dbReference type="PROSITE" id="PS50042">
    <property type="entry name" value="CNMP_BINDING_3"/>
    <property type="match status" value="1"/>
</dbReference>
<dbReference type="Proteomes" id="UP000054324">
    <property type="component" value="Unassembled WGS sequence"/>
</dbReference>
<dbReference type="PANTHER" id="PTHR10217">
    <property type="entry name" value="VOLTAGE AND LIGAND GATED POTASSIUM CHANNEL"/>
    <property type="match status" value="1"/>
</dbReference>
<evidence type="ECO:0000313" key="4">
    <source>
        <dbReference type="Proteomes" id="UP000054324"/>
    </source>
</evidence>